<name>A0A2S9YPV5_9BACT</name>
<dbReference type="AlphaFoldDB" id="A0A2S9YPV5"/>
<reference evidence="2 3" key="1">
    <citation type="submission" date="2018-03" db="EMBL/GenBank/DDBJ databases">
        <title>Draft Genome Sequences of the Obligatory Marine Myxobacteria Enhygromyxa salina SWB007.</title>
        <authorList>
            <person name="Poehlein A."/>
            <person name="Moghaddam J.A."/>
            <person name="Harms H."/>
            <person name="Alanjari M."/>
            <person name="Koenig G.M."/>
            <person name="Daniel R."/>
            <person name="Schaeberle T.F."/>
        </authorList>
    </citation>
    <scope>NUCLEOTIDE SEQUENCE [LARGE SCALE GENOMIC DNA]</scope>
    <source>
        <strain evidence="2 3">SWB007</strain>
    </source>
</reference>
<dbReference type="GO" id="GO:0035438">
    <property type="term" value="F:cyclic-di-GMP binding"/>
    <property type="evidence" value="ECO:0007669"/>
    <property type="project" value="InterPro"/>
</dbReference>
<dbReference type="Pfam" id="PF07238">
    <property type="entry name" value="PilZ"/>
    <property type="match status" value="1"/>
</dbReference>
<organism evidence="2 3">
    <name type="scientific">Enhygromyxa salina</name>
    <dbReference type="NCBI Taxonomy" id="215803"/>
    <lineage>
        <taxon>Bacteria</taxon>
        <taxon>Pseudomonadati</taxon>
        <taxon>Myxococcota</taxon>
        <taxon>Polyangia</taxon>
        <taxon>Nannocystales</taxon>
        <taxon>Nannocystaceae</taxon>
        <taxon>Enhygromyxa</taxon>
    </lineage>
</organism>
<evidence type="ECO:0000313" key="3">
    <source>
        <dbReference type="Proteomes" id="UP000238823"/>
    </source>
</evidence>
<dbReference type="InterPro" id="IPR009875">
    <property type="entry name" value="PilZ_domain"/>
</dbReference>
<accession>A0A2S9YPV5</accession>
<dbReference type="RefSeq" id="WP_181233777.1">
    <property type="nucleotide sequence ID" value="NZ_PVNL01000058.1"/>
</dbReference>
<dbReference type="Proteomes" id="UP000238823">
    <property type="component" value="Unassembled WGS sequence"/>
</dbReference>
<feature type="domain" description="PilZ" evidence="1">
    <location>
        <begin position="6"/>
        <end position="98"/>
    </location>
</feature>
<comment type="caution">
    <text evidence="2">The sequence shown here is derived from an EMBL/GenBank/DDBJ whole genome shotgun (WGS) entry which is preliminary data.</text>
</comment>
<gene>
    <name evidence="2" type="ORF">ENSA7_31230</name>
</gene>
<evidence type="ECO:0000259" key="1">
    <source>
        <dbReference type="Pfam" id="PF07238"/>
    </source>
</evidence>
<dbReference type="EMBL" id="PVNL01000058">
    <property type="protein sequence ID" value="PRQ07108.1"/>
    <property type="molecule type" value="Genomic_DNA"/>
</dbReference>
<dbReference type="Gene3D" id="2.40.10.220">
    <property type="entry name" value="predicted glycosyltransferase like domains"/>
    <property type="match status" value="1"/>
</dbReference>
<dbReference type="SUPFAM" id="SSF141371">
    <property type="entry name" value="PilZ domain-like"/>
    <property type="match status" value="1"/>
</dbReference>
<evidence type="ECO:0000313" key="2">
    <source>
        <dbReference type="EMBL" id="PRQ07108.1"/>
    </source>
</evidence>
<sequence>MSDEARVHPRLRLNVSADVIGDEVMLAHPLDDISLGGCRFAAMAWEAEGRELQLVLDFPASGASIPVGGVVVRASERDMGVRFHDITDEQKWALRKHLRETQSS</sequence>
<protein>
    <submittedName>
        <fullName evidence="2">PilZ domain protein</fullName>
    </submittedName>
</protein>
<proteinExistence type="predicted"/>